<evidence type="ECO:0000256" key="1">
    <source>
        <dbReference type="SAM" id="Phobius"/>
    </source>
</evidence>
<keyword evidence="1" id="KW-0812">Transmembrane</keyword>
<sequence>MLIYLENNQEKQNKNHLGFFKHGGVYKMNKKGQGMIIGMAIMAIILVVVLGVIFSFISGTINTQSINNETLAFTSVTTDIANESQANTGNSTVGASYTVTFNDLTAVTEIRNQSATIVTTQCNATLSTGVFACNATNSTNLFFDYTYISGRSELLANDDLTEQPTFRNGTSGALAANDCNATLSSGAVICNNIHSTTGFADYTFRPDGFITSGTTRTLIGLISVLLAIAVLIFIIGFAALRR</sequence>
<keyword evidence="1" id="KW-1133">Transmembrane helix</keyword>
<feature type="transmembrane region" description="Helical" evidence="1">
    <location>
        <begin position="218"/>
        <end position="240"/>
    </location>
</feature>
<reference evidence="2" key="1">
    <citation type="journal article" date="2015" name="Nature">
        <title>Complex archaea that bridge the gap between prokaryotes and eukaryotes.</title>
        <authorList>
            <person name="Spang A."/>
            <person name="Saw J.H."/>
            <person name="Jorgensen S.L."/>
            <person name="Zaremba-Niedzwiedzka K."/>
            <person name="Martijn J."/>
            <person name="Lind A.E."/>
            <person name="van Eijk R."/>
            <person name="Schleper C."/>
            <person name="Guy L."/>
            <person name="Ettema T.J."/>
        </authorList>
    </citation>
    <scope>NUCLEOTIDE SEQUENCE</scope>
</reference>
<comment type="caution">
    <text evidence="2">The sequence shown here is derived from an EMBL/GenBank/DDBJ whole genome shotgun (WGS) entry which is preliminary data.</text>
</comment>
<evidence type="ECO:0000313" key="2">
    <source>
        <dbReference type="EMBL" id="KKN42276.1"/>
    </source>
</evidence>
<feature type="transmembrane region" description="Helical" evidence="1">
    <location>
        <begin position="36"/>
        <end position="57"/>
    </location>
</feature>
<accession>A0A0F9SZK2</accession>
<organism evidence="2">
    <name type="scientific">marine sediment metagenome</name>
    <dbReference type="NCBI Taxonomy" id="412755"/>
    <lineage>
        <taxon>unclassified sequences</taxon>
        <taxon>metagenomes</taxon>
        <taxon>ecological metagenomes</taxon>
    </lineage>
</organism>
<protein>
    <submittedName>
        <fullName evidence="2">Uncharacterized protein</fullName>
    </submittedName>
</protein>
<gene>
    <name evidence="2" type="ORF">LCGC14_0714760</name>
</gene>
<dbReference type="EMBL" id="LAZR01001591">
    <property type="protein sequence ID" value="KKN42276.1"/>
    <property type="molecule type" value="Genomic_DNA"/>
</dbReference>
<dbReference type="AlphaFoldDB" id="A0A0F9SZK2"/>
<name>A0A0F9SZK2_9ZZZZ</name>
<keyword evidence="1" id="KW-0472">Membrane</keyword>
<proteinExistence type="predicted"/>